<feature type="region of interest" description="Disordered" evidence="1">
    <location>
        <begin position="22"/>
        <end position="77"/>
    </location>
</feature>
<protein>
    <submittedName>
        <fullName evidence="2">Uncharacterized protein</fullName>
    </submittedName>
</protein>
<keyword evidence="3" id="KW-1185">Reference proteome</keyword>
<feature type="compositionally biased region" description="Gly residues" evidence="1">
    <location>
        <begin position="41"/>
        <end position="51"/>
    </location>
</feature>
<dbReference type="AlphaFoldDB" id="A0A5E4RXR6"/>
<reference evidence="2 3" key="1">
    <citation type="submission" date="2019-08" db="EMBL/GenBank/DDBJ databases">
        <authorList>
            <person name="Peeters C."/>
        </authorList>
    </citation>
    <scope>NUCLEOTIDE SEQUENCE [LARGE SCALE GENOMIC DNA]</scope>
    <source>
        <strain evidence="2 3">LMG 31108</strain>
    </source>
</reference>
<evidence type="ECO:0000313" key="3">
    <source>
        <dbReference type="Proteomes" id="UP000406256"/>
    </source>
</evidence>
<name>A0A5E4RXR6_9BURK</name>
<evidence type="ECO:0000256" key="1">
    <source>
        <dbReference type="SAM" id="MobiDB-lite"/>
    </source>
</evidence>
<feature type="compositionally biased region" description="Polar residues" evidence="1">
    <location>
        <begin position="63"/>
        <end position="74"/>
    </location>
</feature>
<dbReference type="OrthoDB" id="8943379at2"/>
<dbReference type="RefSeq" id="WP_150667256.1">
    <property type="nucleotide sequence ID" value="NZ_CABPSB010000001.1"/>
</dbReference>
<accession>A0A5E4RXR6</accession>
<organism evidence="2 3">
    <name type="scientific">Pandoraea anhela</name>
    <dbReference type="NCBI Taxonomy" id="2508295"/>
    <lineage>
        <taxon>Bacteria</taxon>
        <taxon>Pseudomonadati</taxon>
        <taxon>Pseudomonadota</taxon>
        <taxon>Betaproteobacteria</taxon>
        <taxon>Burkholderiales</taxon>
        <taxon>Burkholderiaceae</taxon>
        <taxon>Pandoraea</taxon>
    </lineage>
</organism>
<proteinExistence type="predicted"/>
<sequence>MIVGNTKQTMYGAAAISAERQRISAKQQSAAADTDRRGASPGRGGEEGGGVRATATPAEVANARSSSNTHSAQAMTGPESAVVNALLFALIAQRMNNRLAAQDVLA</sequence>
<dbReference type="Proteomes" id="UP000406256">
    <property type="component" value="Unassembled WGS sequence"/>
</dbReference>
<gene>
    <name evidence="2" type="ORF">PAN31108_00450</name>
</gene>
<dbReference type="EMBL" id="CABPSB010000001">
    <property type="protein sequence ID" value="VVD67713.1"/>
    <property type="molecule type" value="Genomic_DNA"/>
</dbReference>
<evidence type="ECO:0000313" key="2">
    <source>
        <dbReference type="EMBL" id="VVD67713.1"/>
    </source>
</evidence>